<evidence type="ECO:0000256" key="1">
    <source>
        <dbReference type="ARBA" id="ARBA00006284"/>
    </source>
</evidence>
<evidence type="ECO:0000313" key="6">
    <source>
        <dbReference type="Proteomes" id="UP000473699"/>
    </source>
</evidence>
<dbReference type="Proteomes" id="UP000473699">
    <property type="component" value="Unassembled WGS sequence"/>
</dbReference>
<dbReference type="GO" id="GO:0031388">
    <property type="term" value="P:organic acid phosphorylation"/>
    <property type="evidence" value="ECO:0007669"/>
    <property type="project" value="UniProtKB-UniRule"/>
</dbReference>
<dbReference type="PANTHER" id="PTHR21599:SF0">
    <property type="entry name" value="GLYCERATE KINASE"/>
    <property type="match status" value="1"/>
</dbReference>
<reference evidence="5 6" key="1">
    <citation type="submission" date="2019-08" db="EMBL/GenBank/DDBJ databases">
        <title>In-depth cultivation of the pig gut microbiome towards novel bacterial diversity and tailored functional studies.</title>
        <authorList>
            <person name="Wylensek D."/>
            <person name="Hitch T.C.A."/>
            <person name="Clavel T."/>
        </authorList>
    </citation>
    <scope>NUCLEOTIDE SEQUENCE [LARGE SCALE GENOMIC DNA]</scope>
    <source>
        <strain evidence="5 6">SM-530-WT-4B</strain>
    </source>
</reference>
<dbReference type="InterPro" id="IPR018193">
    <property type="entry name" value="Glyc_kinase_flavodox-like_fold"/>
</dbReference>
<proteinExistence type="inferred from homology"/>
<dbReference type="EMBL" id="VUNH01000008">
    <property type="protein sequence ID" value="MST55951.1"/>
    <property type="molecule type" value="Genomic_DNA"/>
</dbReference>
<keyword evidence="3 4" id="KW-0418">Kinase</keyword>
<evidence type="ECO:0000256" key="3">
    <source>
        <dbReference type="ARBA" id="ARBA00022777"/>
    </source>
</evidence>
<dbReference type="InterPro" id="IPR018197">
    <property type="entry name" value="Glycerate_kinase_RE-like"/>
</dbReference>
<dbReference type="Gene3D" id="3.90.1510.10">
    <property type="entry name" value="Glycerate kinase, domain 2"/>
    <property type="match status" value="1"/>
</dbReference>
<evidence type="ECO:0000256" key="2">
    <source>
        <dbReference type="ARBA" id="ARBA00022679"/>
    </source>
</evidence>
<dbReference type="SUPFAM" id="SSF110738">
    <property type="entry name" value="Glycerate kinase I"/>
    <property type="match status" value="1"/>
</dbReference>
<dbReference type="PANTHER" id="PTHR21599">
    <property type="entry name" value="GLYCERATE KINASE"/>
    <property type="match status" value="1"/>
</dbReference>
<dbReference type="PIRSF" id="PIRSF006078">
    <property type="entry name" value="GlxK"/>
    <property type="match status" value="1"/>
</dbReference>
<keyword evidence="6" id="KW-1185">Reference proteome</keyword>
<dbReference type="Gene3D" id="3.40.50.10350">
    <property type="entry name" value="Glycerate kinase, domain 1"/>
    <property type="match status" value="1"/>
</dbReference>
<evidence type="ECO:0000256" key="4">
    <source>
        <dbReference type="PIRNR" id="PIRNR006078"/>
    </source>
</evidence>
<dbReference type="InterPro" id="IPR036129">
    <property type="entry name" value="Glycerate_kinase_sf"/>
</dbReference>
<dbReference type="RefSeq" id="WP_326830911.1">
    <property type="nucleotide sequence ID" value="NZ_VUNH01000008.1"/>
</dbReference>
<organism evidence="5 6">
    <name type="scientific">Pyramidobacter porci</name>
    <dbReference type="NCBI Taxonomy" id="2605789"/>
    <lineage>
        <taxon>Bacteria</taxon>
        <taxon>Thermotogati</taxon>
        <taxon>Synergistota</taxon>
        <taxon>Synergistia</taxon>
        <taxon>Synergistales</taxon>
        <taxon>Dethiosulfovibrionaceae</taxon>
        <taxon>Pyramidobacter</taxon>
    </lineage>
</organism>
<accession>A0A6L5YCG6</accession>
<dbReference type="NCBIfam" id="TIGR00045">
    <property type="entry name" value="glycerate kinase"/>
    <property type="match status" value="1"/>
</dbReference>
<gene>
    <name evidence="5" type="ORF">FYJ74_07905</name>
</gene>
<comment type="similarity">
    <text evidence="1 4">Belongs to the glycerate kinase type-1 family.</text>
</comment>
<dbReference type="InterPro" id="IPR004381">
    <property type="entry name" value="Glycerate_kinase"/>
</dbReference>
<evidence type="ECO:0000313" key="5">
    <source>
        <dbReference type="EMBL" id="MST55951.1"/>
    </source>
</evidence>
<comment type="caution">
    <text evidence="5">The sequence shown here is derived from an EMBL/GenBank/DDBJ whole genome shotgun (WGS) entry which is preliminary data.</text>
</comment>
<dbReference type="Pfam" id="PF02595">
    <property type="entry name" value="Gly_kinase"/>
    <property type="match status" value="1"/>
</dbReference>
<protein>
    <submittedName>
        <fullName evidence="5">Glycerate kinase</fullName>
    </submittedName>
</protein>
<name>A0A6L5YCG6_9BACT</name>
<sequence length="386" mass="39218">MKIVVAPDSFKGCCTAVEASRAIAQGIAAVFPQAGIVRLPAADGGEGTAEALLSALGGVKKTANVTGPLGDPVAAAFAILPDGTAVIETASASGLPLVPREKLNPLLATSRGTGELIRAALDEGCRKFLIGLGGSATNDAGMGMAQALGVSFSDAAGRELGPGGAGLERLARIDASRLDARLSQSRFTALCDVRNTLCGPDGASAVYGPQKGATPETIARLDAALYRFAQIARRDLGRDILDVPGCGAAGGLGAALPLFCGAQIQSGIDTVLDLIRFDAHMSGCDLVITGEGSIDGQSAYGKVPAGVARRAKRHGGIPVAAVVGAMKPGAEKVYKYGIDVIMPTATGPMTLGESIARAPELLSGAAERLMRIVRMTLKHVHLSTEQ</sequence>
<dbReference type="GO" id="GO:0008887">
    <property type="term" value="F:glycerate kinase activity"/>
    <property type="evidence" value="ECO:0007669"/>
    <property type="project" value="UniProtKB-UniRule"/>
</dbReference>
<keyword evidence="2 4" id="KW-0808">Transferase</keyword>
<dbReference type="AlphaFoldDB" id="A0A6L5YCG6"/>